<evidence type="ECO:0000313" key="1">
    <source>
        <dbReference type="EMBL" id="DAD69062.1"/>
    </source>
</evidence>
<name>A0A8S5LGG9_9CAUD</name>
<organism evidence="1">
    <name type="scientific">Siphoviridae sp. ctFiA6</name>
    <dbReference type="NCBI Taxonomy" id="2823573"/>
    <lineage>
        <taxon>Viruses</taxon>
        <taxon>Duplodnaviria</taxon>
        <taxon>Heunggongvirae</taxon>
        <taxon>Uroviricota</taxon>
        <taxon>Caudoviricetes</taxon>
    </lineage>
</organism>
<protein>
    <submittedName>
        <fullName evidence="1">Uncharacterized protein</fullName>
    </submittedName>
</protein>
<sequence length="135" mass="15584">MVLLSDVRDFIASLNFVDDEHVYSGKLEDKKDKSIGIYNRKVNTPDTISLGGLKLKSFGIKQISILVHWNKSQRETEKATIKLFNLLQNQRNFSIGQTKGKFILMGMNEPQSVDTDDNGIYEYVIWCDIYCEREE</sequence>
<accession>A0A8S5LGG9</accession>
<dbReference type="Pfam" id="PF12691">
    <property type="entry name" value="Phage_tail_terminator_6"/>
    <property type="match status" value="1"/>
</dbReference>
<dbReference type="InterPro" id="IPR024411">
    <property type="entry name" value="Tail_terminator_phage"/>
</dbReference>
<reference evidence="1" key="1">
    <citation type="journal article" date="2021" name="Proc. Natl. Acad. Sci. U.S.A.">
        <title>A Catalog of Tens of Thousands of Viruses from Human Metagenomes Reveals Hidden Associations with Chronic Diseases.</title>
        <authorList>
            <person name="Tisza M.J."/>
            <person name="Buck C.B."/>
        </authorList>
    </citation>
    <scope>NUCLEOTIDE SEQUENCE</scope>
    <source>
        <strain evidence="1">CtFiA6</strain>
    </source>
</reference>
<dbReference type="EMBL" id="BK014714">
    <property type="protein sequence ID" value="DAD69062.1"/>
    <property type="molecule type" value="Genomic_DNA"/>
</dbReference>
<proteinExistence type="predicted"/>